<dbReference type="InterPro" id="IPR018391">
    <property type="entry name" value="PQQ_b-propeller_rpt"/>
</dbReference>
<dbReference type="SMART" id="SM00564">
    <property type="entry name" value="PQQ"/>
    <property type="match status" value="7"/>
</dbReference>
<feature type="domain" description="PKD" evidence="1">
    <location>
        <begin position="39"/>
        <end position="93"/>
    </location>
</feature>
<dbReference type="Gene3D" id="2.40.10.480">
    <property type="match status" value="1"/>
</dbReference>
<dbReference type="SUPFAM" id="SSF50998">
    <property type="entry name" value="Quinoprotein alcohol dehydrogenase-like"/>
    <property type="match status" value="2"/>
</dbReference>
<dbReference type="Gene3D" id="2.130.10.10">
    <property type="entry name" value="YVTN repeat-like/Quinoprotein amine dehydrogenase"/>
    <property type="match status" value="2"/>
</dbReference>
<dbReference type="InterPro" id="IPR015943">
    <property type="entry name" value="WD40/YVTN_repeat-like_dom_sf"/>
</dbReference>
<dbReference type="InterPro" id="IPR000601">
    <property type="entry name" value="PKD_dom"/>
</dbReference>
<accession>A0A7C4CB38</accession>
<dbReference type="AlphaFoldDB" id="A0A7C4CB38"/>
<gene>
    <name evidence="2" type="ORF">ENS41_03625</name>
</gene>
<protein>
    <recommendedName>
        <fullName evidence="1">PKD domain-containing protein</fullName>
    </recommendedName>
</protein>
<dbReference type="Gene3D" id="2.60.40.10">
    <property type="entry name" value="Immunoglobulins"/>
    <property type="match status" value="1"/>
</dbReference>
<dbReference type="InterPro" id="IPR002372">
    <property type="entry name" value="PQQ_rpt_dom"/>
</dbReference>
<proteinExistence type="predicted"/>
<dbReference type="PANTHER" id="PTHR34512">
    <property type="entry name" value="CELL SURFACE PROTEIN"/>
    <property type="match status" value="1"/>
</dbReference>
<comment type="caution">
    <text evidence="2">The sequence shown here is derived from an EMBL/GenBank/DDBJ whole genome shotgun (WGS) entry which is preliminary data.</text>
</comment>
<sequence length="466" mass="50801">MLTAVASLLAFILAGIPAPDSVVVPERHDTESEMEIAVFPPRGVRPPLSYRIDWGDGETLDWTEPLRSLTDISRFHRYRREGVYSVRVMIRDSSTQSSEWSRPKPVRIGPPLLKWVFPTSEPVVASPALDSSGNIYIGDESGTFYSISPAGTLRWSFSTRGPVYASAAVAGNRVLVASLDSSLYCLDTLGRQLWSLNLDDEVYSGPALGPDGTAYIATDSGYLIAVDVRGKRRWRVAVGAEIPTSPTVGHNGRIYVSADSVYCFDSRGRRVWTFGTPDESGGFFAAPVPDLLGNVYVGSADDGHLYSIGPNGRLRWRAPVPDEDEIHSEVVFGPGDTLYFGTDGDYLCRLAPGGTVKVIHEAYDILTVPPAISDSGTLYFLPDDGILWAVRSSGRLVWKQALAGGDKDLYYTSAPTIGPDGTVYVGSWDGGLYAFRGDGPPARTIWPQFRRDAQRTGRLRALAPKR</sequence>
<evidence type="ECO:0000313" key="2">
    <source>
        <dbReference type="EMBL" id="HGK28023.1"/>
    </source>
</evidence>
<dbReference type="Pfam" id="PF13360">
    <property type="entry name" value="PQQ_2"/>
    <property type="match status" value="1"/>
</dbReference>
<reference evidence="2" key="1">
    <citation type="journal article" date="2020" name="mSystems">
        <title>Genome- and Community-Level Interaction Insights into Carbon Utilization and Element Cycling Functions of Hydrothermarchaeota in Hydrothermal Sediment.</title>
        <authorList>
            <person name="Zhou Z."/>
            <person name="Liu Y."/>
            <person name="Xu W."/>
            <person name="Pan J."/>
            <person name="Luo Z.H."/>
            <person name="Li M."/>
        </authorList>
    </citation>
    <scope>NUCLEOTIDE SEQUENCE [LARGE SCALE GENOMIC DNA]</scope>
    <source>
        <strain evidence="2">SpSt-488</strain>
    </source>
</reference>
<name>A0A7C4CB38_UNCW3</name>
<organism evidence="2">
    <name type="scientific">candidate division WOR-3 bacterium</name>
    <dbReference type="NCBI Taxonomy" id="2052148"/>
    <lineage>
        <taxon>Bacteria</taxon>
        <taxon>Bacteria division WOR-3</taxon>
    </lineage>
</organism>
<dbReference type="InterPro" id="IPR011047">
    <property type="entry name" value="Quinoprotein_ADH-like_sf"/>
</dbReference>
<dbReference type="PANTHER" id="PTHR34512:SF30">
    <property type="entry name" value="OUTER MEMBRANE PROTEIN ASSEMBLY FACTOR BAMB"/>
    <property type="match status" value="1"/>
</dbReference>
<dbReference type="SUPFAM" id="SSF49299">
    <property type="entry name" value="PKD domain"/>
    <property type="match status" value="1"/>
</dbReference>
<dbReference type="CDD" id="cd00146">
    <property type="entry name" value="PKD"/>
    <property type="match status" value="1"/>
</dbReference>
<dbReference type="PROSITE" id="PS50093">
    <property type="entry name" value="PKD"/>
    <property type="match status" value="1"/>
</dbReference>
<dbReference type="InterPro" id="IPR035986">
    <property type="entry name" value="PKD_dom_sf"/>
</dbReference>
<evidence type="ECO:0000259" key="1">
    <source>
        <dbReference type="PROSITE" id="PS50093"/>
    </source>
</evidence>
<dbReference type="InterPro" id="IPR013783">
    <property type="entry name" value="Ig-like_fold"/>
</dbReference>
<dbReference type="EMBL" id="DSUT01000071">
    <property type="protein sequence ID" value="HGK28023.1"/>
    <property type="molecule type" value="Genomic_DNA"/>
</dbReference>